<dbReference type="Pfam" id="PF07721">
    <property type="entry name" value="TPR_4"/>
    <property type="match status" value="2"/>
</dbReference>
<dbReference type="SMART" id="SM00028">
    <property type="entry name" value="TPR"/>
    <property type="match status" value="6"/>
</dbReference>
<dbReference type="InterPro" id="IPR011717">
    <property type="entry name" value="TPR-4"/>
</dbReference>
<dbReference type="InterPro" id="IPR019734">
    <property type="entry name" value="TPR_rpt"/>
</dbReference>
<dbReference type="InterPro" id="IPR011990">
    <property type="entry name" value="TPR-like_helical_dom_sf"/>
</dbReference>
<keyword evidence="2" id="KW-1185">Reference proteome</keyword>
<organism evidence="1 2">
    <name type="scientific">Actinoplanes derwentensis</name>
    <dbReference type="NCBI Taxonomy" id="113562"/>
    <lineage>
        <taxon>Bacteria</taxon>
        <taxon>Bacillati</taxon>
        <taxon>Actinomycetota</taxon>
        <taxon>Actinomycetes</taxon>
        <taxon>Micromonosporales</taxon>
        <taxon>Micromonosporaceae</taxon>
        <taxon>Actinoplanes</taxon>
    </lineage>
</organism>
<proteinExistence type="predicted"/>
<dbReference type="Gene3D" id="1.25.40.10">
    <property type="entry name" value="Tetratricopeptide repeat domain"/>
    <property type="match status" value="4"/>
</dbReference>
<dbReference type="PRINTS" id="PR00364">
    <property type="entry name" value="DISEASERSIST"/>
</dbReference>
<name>A0A1H2C8W9_9ACTN</name>
<reference evidence="1 2" key="1">
    <citation type="submission" date="2016-10" db="EMBL/GenBank/DDBJ databases">
        <authorList>
            <person name="de Groot N.N."/>
        </authorList>
    </citation>
    <scope>NUCLEOTIDE SEQUENCE [LARGE SCALE GENOMIC DNA]</scope>
    <source>
        <strain evidence="1 2">DSM 43941</strain>
    </source>
</reference>
<dbReference type="EMBL" id="LT629758">
    <property type="protein sequence ID" value="SDT66910.1"/>
    <property type="molecule type" value="Genomic_DNA"/>
</dbReference>
<dbReference type="STRING" id="113562.SAMN04489716_5403"/>
<dbReference type="InterPro" id="IPR053137">
    <property type="entry name" value="NLR-like"/>
</dbReference>
<evidence type="ECO:0000313" key="1">
    <source>
        <dbReference type="EMBL" id="SDT66910.1"/>
    </source>
</evidence>
<gene>
    <name evidence="1" type="ORF">SAMN04489716_5403</name>
</gene>
<dbReference type="PANTHER" id="PTHR46082:SF6">
    <property type="entry name" value="AAA+ ATPASE DOMAIN-CONTAINING PROTEIN-RELATED"/>
    <property type="match status" value="1"/>
</dbReference>
<evidence type="ECO:0000313" key="2">
    <source>
        <dbReference type="Proteomes" id="UP000198688"/>
    </source>
</evidence>
<protein>
    <submittedName>
        <fullName evidence="1">Tetratricopeptide repeat-containing protein</fullName>
    </submittedName>
</protein>
<dbReference type="Pfam" id="PF13374">
    <property type="entry name" value="TPR_10"/>
    <property type="match status" value="2"/>
</dbReference>
<dbReference type="RefSeq" id="WP_092547190.1">
    <property type="nucleotide sequence ID" value="NZ_BOMJ01000069.1"/>
</dbReference>
<dbReference type="Gene3D" id="3.40.50.300">
    <property type="entry name" value="P-loop containing nucleotide triphosphate hydrolases"/>
    <property type="match status" value="1"/>
</dbReference>
<dbReference type="Pfam" id="PF13424">
    <property type="entry name" value="TPR_12"/>
    <property type="match status" value="2"/>
</dbReference>
<dbReference type="Proteomes" id="UP000198688">
    <property type="component" value="Chromosome I"/>
</dbReference>
<dbReference type="SUPFAM" id="SSF48452">
    <property type="entry name" value="TPR-like"/>
    <property type="match status" value="5"/>
</dbReference>
<dbReference type="GO" id="GO:0042802">
    <property type="term" value="F:identical protein binding"/>
    <property type="evidence" value="ECO:0007669"/>
    <property type="project" value="InterPro"/>
</dbReference>
<accession>A0A1H2C8W9</accession>
<dbReference type="InterPro" id="IPR027417">
    <property type="entry name" value="P-loop_NTPase"/>
</dbReference>
<sequence>MPYRYEDLGDEEFQRLIQALLTHAFGPDVHAMPLGQADGGRDAVHGTVVYQVKFTKNQDQRDPVTWLLRVIDGEATKIQNLAARGVQRYCLVTNVAGTGSLDSGSIDRLDAALAARSEAWGVKITRWWRDEIDNQMRCAPDSIICSFLNVLPPGQLLAREARLAGTIPGWDAHLVADSAVADRGGLLSPSGRVRHSVITPTTVLASLDPPFGRLPATVHGRSTEVDRVLGMANRRVQVLAGMGGVGKTTIALRAGAIARDRGDQVFWINATSAATMIEGLQAVAVLIGAPDAIVAEAWARGGRPAAELLWRYLAAWERSWLLVFDNADDLDILGCPGAALGDGTGWVRPPIGNGVAVVVTTRDRSRTPWGAAADVTVIATLDDAAATGVLLGLAPGAGGPEEAGLLAARLGNLPLALQLAGSYLAAAAEDPLAASRTFNEYGSLLAEAPLRIDAMAAEVIGDLRDEDDRTRDSVARTWELSIRLLEARRSGPVREALRLLAWFAPNVPLPKAFVDPERLTGTPVWPARTEPADIRHAFAALSRFGLLDVVQIDGGPAYQMHPLVAEVTIASVKDPDVHCGAAGTAYAVLVTETPAAGRDPKHWQAFAPIAEHWPAMLRRLPPVLPSENVELVLAFACTAINYLRATARFSQAMELSAEALRQCDAKTVPSLARLGIRYQGALVHRDVGDLAQAETEFRDITRIADLSEEKDSDVLKISAQFELAAVLQRQGRYAEAEQEFTQVLDEEIVRYGATAHATLLTRHDRAASLRALGRIGEATREITFVTAALGQVLGPDHPDTLVARHELAVALRDDNQYVKAEAEFREVLALERRVLGDRHPSVLQTRGNIALTLMLQSRLDEAESEYRAVLDSLIEILGPEHEISLVTRHNLTDVHMLLGKISSLRAEETFRDILTGLLGQLAPDHNAVLAVRAALAKTLLVQGKTAEAATEYGTIIEYQVKRLGPAHPVTLASRSQRAAVNMHLHGGASVVHELSEIIDRQLEIHPDGHDNILLSRKVLADALLQAGRVDEAEIQLRIVERAWAKAPEAQNDLRIPTLRQDLAVALREQGRPEAAAAHLQGILDSVASKLDDAHPLVVAARQNLAICLKDSGDPAGAIEQYHAVLAVEERRHGRDSHAALTVRHNLAVALRDAGQVEEAETELRQLIRGQRKVLGAEHPTTLISRQSLAKTLAEQGRWTEAERDYRAVLAVQRRRLGVLQPATLTTWGNLAFGLAAFGDSRATAEYEAALDAHETAFGRDHPMTLTCRNNLALTLARTGDLAAAAAHLRALHQLNCDRYGPIHSETLLGRCNLLFTLAMQGRSAAARTGLAALLPMVREKYGCGSRAEAYLVRGYNHLLRQLGQATIEQPDGDQLDDVLARPHSIEHPWLTAARDAG</sequence>
<dbReference type="PANTHER" id="PTHR46082">
    <property type="entry name" value="ATP/GTP-BINDING PROTEIN-RELATED"/>
    <property type="match status" value="1"/>
</dbReference>
<dbReference type="SUPFAM" id="SSF52540">
    <property type="entry name" value="P-loop containing nucleoside triphosphate hydrolases"/>
    <property type="match status" value="1"/>
</dbReference>
<dbReference type="OrthoDB" id="3210382at2"/>